<protein>
    <submittedName>
        <fullName evidence="2">Uncharacterized protein</fullName>
    </submittedName>
</protein>
<dbReference type="KEGG" id="acan:ACA1_283940"/>
<dbReference type="GeneID" id="14922035"/>
<dbReference type="EMBL" id="KB007908">
    <property type="protein sequence ID" value="ELR21156.1"/>
    <property type="molecule type" value="Genomic_DNA"/>
</dbReference>
<proteinExistence type="predicted"/>
<accession>L8H9S0</accession>
<keyword evidence="3" id="KW-1185">Reference proteome</keyword>
<evidence type="ECO:0000313" key="3">
    <source>
        <dbReference type="Proteomes" id="UP000011083"/>
    </source>
</evidence>
<dbReference type="VEuPathDB" id="AmoebaDB:ACA1_283940"/>
<organism evidence="2 3">
    <name type="scientific">Acanthamoeba castellanii (strain ATCC 30010 / Neff)</name>
    <dbReference type="NCBI Taxonomy" id="1257118"/>
    <lineage>
        <taxon>Eukaryota</taxon>
        <taxon>Amoebozoa</taxon>
        <taxon>Discosea</taxon>
        <taxon>Longamoebia</taxon>
        <taxon>Centramoebida</taxon>
        <taxon>Acanthamoebidae</taxon>
        <taxon>Acanthamoeba</taxon>
    </lineage>
</organism>
<feature type="compositionally biased region" description="Basic and acidic residues" evidence="1">
    <location>
        <begin position="78"/>
        <end position="95"/>
    </location>
</feature>
<dbReference type="AlphaFoldDB" id="L8H9S0"/>
<dbReference type="RefSeq" id="XP_004344899.1">
    <property type="nucleotide sequence ID" value="XM_004344849.1"/>
</dbReference>
<feature type="compositionally biased region" description="Acidic residues" evidence="1">
    <location>
        <begin position="68"/>
        <end position="77"/>
    </location>
</feature>
<feature type="compositionally biased region" description="Basic and acidic residues" evidence="1">
    <location>
        <begin position="109"/>
        <end position="118"/>
    </location>
</feature>
<name>L8H9S0_ACACF</name>
<sequence length="145" mass="16807">MEDQVAASRSELWQRQRAQLQEGLANVKAETSSGIVRQGREDLCSRRQVWRRQYRTINSFNAVAPILDDADDDEDGGDDCRVPLREYRSAEEGKKSSSRANSKKNNMRSVEEESKKVIGKRDRLQVKALWNYLRHRSSSRPQRRA</sequence>
<evidence type="ECO:0000313" key="2">
    <source>
        <dbReference type="EMBL" id="ELR21156.1"/>
    </source>
</evidence>
<evidence type="ECO:0000256" key="1">
    <source>
        <dbReference type="SAM" id="MobiDB-lite"/>
    </source>
</evidence>
<gene>
    <name evidence="2" type="ORF">ACA1_283940</name>
</gene>
<dbReference type="Proteomes" id="UP000011083">
    <property type="component" value="Unassembled WGS sequence"/>
</dbReference>
<feature type="region of interest" description="Disordered" evidence="1">
    <location>
        <begin position="67"/>
        <end position="118"/>
    </location>
</feature>
<reference evidence="2 3" key="1">
    <citation type="journal article" date="2013" name="Genome Biol.">
        <title>Genome of Acanthamoeba castellanii highlights extensive lateral gene transfer and early evolution of tyrosine kinase signaling.</title>
        <authorList>
            <person name="Clarke M."/>
            <person name="Lohan A.J."/>
            <person name="Liu B."/>
            <person name="Lagkouvardos I."/>
            <person name="Roy S."/>
            <person name="Zafar N."/>
            <person name="Bertelli C."/>
            <person name="Schilde C."/>
            <person name="Kianianmomeni A."/>
            <person name="Burglin T.R."/>
            <person name="Frech C."/>
            <person name="Turcotte B."/>
            <person name="Kopec K.O."/>
            <person name="Synnott J.M."/>
            <person name="Choo C."/>
            <person name="Paponov I."/>
            <person name="Finkler A."/>
            <person name="Soon Heng Tan C."/>
            <person name="Hutchins A.P."/>
            <person name="Weinmeier T."/>
            <person name="Rattei T."/>
            <person name="Chu J.S."/>
            <person name="Gimenez G."/>
            <person name="Irimia M."/>
            <person name="Rigden D.J."/>
            <person name="Fitzpatrick D.A."/>
            <person name="Lorenzo-Morales J."/>
            <person name="Bateman A."/>
            <person name="Chiu C.H."/>
            <person name="Tang P."/>
            <person name="Hegemann P."/>
            <person name="Fromm H."/>
            <person name="Raoult D."/>
            <person name="Greub G."/>
            <person name="Miranda-Saavedra D."/>
            <person name="Chen N."/>
            <person name="Nash P."/>
            <person name="Ginger M.L."/>
            <person name="Horn M."/>
            <person name="Schaap P."/>
            <person name="Caler L."/>
            <person name="Loftus B."/>
        </authorList>
    </citation>
    <scope>NUCLEOTIDE SEQUENCE [LARGE SCALE GENOMIC DNA]</scope>
    <source>
        <strain evidence="2 3">Neff</strain>
    </source>
</reference>